<keyword evidence="1" id="KW-0446">Lipid-binding</keyword>
<organism evidence="2 3">
    <name type="scientific">Jatrophihabitans telluris</name>
    <dbReference type="NCBI Taxonomy" id="2038343"/>
    <lineage>
        <taxon>Bacteria</taxon>
        <taxon>Bacillati</taxon>
        <taxon>Actinomycetota</taxon>
        <taxon>Actinomycetes</taxon>
        <taxon>Jatrophihabitantales</taxon>
        <taxon>Jatrophihabitantaceae</taxon>
        <taxon>Jatrophihabitans</taxon>
    </lineage>
</organism>
<evidence type="ECO:0000256" key="1">
    <source>
        <dbReference type="ARBA" id="ARBA00023121"/>
    </source>
</evidence>
<dbReference type="PANTHER" id="PTHR33434">
    <property type="entry name" value="DEGV DOMAIN-CONTAINING PROTEIN DR_1986-RELATED"/>
    <property type="match status" value="1"/>
</dbReference>
<accession>A0ABY4QV11</accession>
<dbReference type="SUPFAM" id="SSF82549">
    <property type="entry name" value="DAK1/DegV-like"/>
    <property type="match status" value="1"/>
</dbReference>
<dbReference type="NCBIfam" id="TIGR00762">
    <property type="entry name" value="DegV"/>
    <property type="match status" value="1"/>
</dbReference>
<proteinExistence type="predicted"/>
<name>A0ABY4QV11_9ACTN</name>
<reference evidence="2" key="1">
    <citation type="journal article" date="2018" name="Int. J. Syst. Evol. Microbiol.">
        <title>Jatrophihabitans telluris sp. nov., isolated from sediment soil of lava forest wetlands and the emended description of the genus Jatrophihabitans.</title>
        <authorList>
            <person name="Lee K.C."/>
            <person name="Suh M.K."/>
            <person name="Eom M.K."/>
            <person name="Kim K.K."/>
            <person name="Kim J.S."/>
            <person name="Kim D.S."/>
            <person name="Ko S.H."/>
            <person name="Shin Y.K."/>
            <person name="Lee J.S."/>
        </authorList>
    </citation>
    <scope>NUCLEOTIDE SEQUENCE</scope>
    <source>
        <strain evidence="2">N237</strain>
    </source>
</reference>
<dbReference type="InterPro" id="IPR003797">
    <property type="entry name" value="DegV"/>
</dbReference>
<dbReference type="Gene3D" id="3.30.1180.10">
    <property type="match status" value="1"/>
</dbReference>
<dbReference type="RefSeq" id="WP_249770121.1">
    <property type="nucleotide sequence ID" value="NZ_CP097332.1"/>
</dbReference>
<dbReference type="InterPro" id="IPR050270">
    <property type="entry name" value="DegV_domain_contain"/>
</dbReference>
<keyword evidence="3" id="KW-1185">Reference proteome</keyword>
<dbReference type="InterPro" id="IPR043168">
    <property type="entry name" value="DegV_C"/>
</dbReference>
<evidence type="ECO:0000313" key="3">
    <source>
        <dbReference type="Proteomes" id="UP001056336"/>
    </source>
</evidence>
<dbReference type="PANTHER" id="PTHR33434:SF2">
    <property type="entry name" value="FATTY ACID-BINDING PROTEIN TM_1468"/>
    <property type="match status" value="1"/>
</dbReference>
<reference evidence="2" key="2">
    <citation type="submission" date="2022-05" db="EMBL/GenBank/DDBJ databases">
        <authorList>
            <person name="Kim J.-S."/>
            <person name="Lee K."/>
            <person name="Suh M."/>
            <person name="Eom M."/>
            <person name="Kim J.-S."/>
            <person name="Kim D.-S."/>
            <person name="Ko S.-H."/>
            <person name="Shin Y."/>
            <person name="Lee J.-S."/>
        </authorList>
    </citation>
    <scope>NUCLEOTIDE SEQUENCE</scope>
    <source>
        <strain evidence="2">N237</strain>
    </source>
</reference>
<dbReference type="EMBL" id="CP097332">
    <property type="protein sequence ID" value="UQX87521.1"/>
    <property type="molecule type" value="Genomic_DNA"/>
</dbReference>
<dbReference type="Gene3D" id="3.40.50.10170">
    <property type="match status" value="1"/>
</dbReference>
<dbReference type="PROSITE" id="PS51482">
    <property type="entry name" value="DEGV"/>
    <property type="match status" value="1"/>
</dbReference>
<evidence type="ECO:0000313" key="2">
    <source>
        <dbReference type="EMBL" id="UQX87521.1"/>
    </source>
</evidence>
<gene>
    <name evidence="2" type="ORF">M6D93_14595</name>
</gene>
<dbReference type="Pfam" id="PF02645">
    <property type="entry name" value="DegV"/>
    <property type="match status" value="1"/>
</dbReference>
<sequence>MPRSQRVVVVTDSTSYLPDGLAASLNVAVVPLQVDLAGHSGREGDEISPQEVTEVLRAKGLVTTSRPAPADFAAVYRTVLEAGADAVVSVHLSAQLSGTCDSARIAARDFESNGRSVVTVVDSRATAMALGFSVMAAAHAAGENAEAADVAQAAIRCVDRSSALFYVDSLEWLHRGGRIGTAAAMLGTALAVKPLLHLVDGRIMPLEKVRTSGKAIARLVELAVGAAGDNEVDVAVQHLAAPDRADDVARQLKELLPRLRELHLSEVGAVVGAHVGPGLLGVVVHRL</sequence>
<protein>
    <submittedName>
        <fullName evidence="2">DegV family protein</fullName>
    </submittedName>
</protein>
<dbReference type="Proteomes" id="UP001056336">
    <property type="component" value="Chromosome"/>
</dbReference>